<evidence type="ECO:0000313" key="1">
    <source>
        <dbReference type="EMBL" id="AXV67712.1"/>
    </source>
</evidence>
<dbReference type="EMBL" id="CP032092">
    <property type="protein sequence ID" value="AXV67712.1"/>
    <property type="molecule type" value="Genomic_DNA"/>
</dbReference>
<dbReference type="RefSeq" id="WP_118845532.1">
    <property type="nucleotide sequence ID" value="NZ_CP032092.1"/>
</dbReference>
<protein>
    <recommendedName>
        <fullName evidence="3">DUF2971 domain-containing protein</fullName>
    </recommendedName>
</protein>
<keyword evidence="1" id="KW-0614">Plasmid</keyword>
<organism evidence="1 2">
    <name type="scientific">Pseudoalteromonas lipolytica</name>
    <dbReference type="NCBI Taxonomy" id="570156"/>
    <lineage>
        <taxon>Bacteria</taxon>
        <taxon>Pseudomonadati</taxon>
        <taxon>Pseudomonadota</taxon>
        <taxon>Gammaproteobacteria</taxon>
        <taxon>Alteromonadales</taxon>
        <taxon>Pseudoalteromonadaceae</taxon>
        <taxon>Pseudoalteromonas</taxon>
    </lineage>
</organism>
<dbReference type="KEGG" id="pdj:D0907_20500"/>
<dbReference type="AlphaFoldDB" id="A0AAD0S414"/>
<name>A0AAD0S414_9GAMM</name>
<gene>
    <name evidence="1" type="ORF">D0907_20500</name>
</gene>
<sequence>MFLQNDDALEIPHGNSSVWRYMSTWKFEQLLINSTLFFPNANALSDQYEVSIPESVKNKKRDDLINDGITGNNLKGELEAFFGNTNPKKNCVFINCWSLTPHESYALWKIYLSGEANGVAVKTSVSKLKRSVINGQDNNPEPFYMGKVKYKKHLCDDSLSRLSLITTKKPFYDFEKELRLFILNDSPPEKSLDQTVNFIQGKSVKIDVNELIQEVYISPFASQGYIDEVKQLLKKYGYSKALIKESEILDM</sequence>
<reference evidence="1 2" key="1">
    <citation type="submission" date="2018-08" db="EMBL/GenBank/DDBJ databases">
        <title>Draft genome sequence of Pseudoalteromonas donghaensis HJ51.</title>
        <authorList>
            <person name="Oh J."/>
            <person name="Roh D."/>
        </authorList>
    </citation>
    <scope>NUCLEOTIDE SEQUENCE [LARGE SCALE GENOMIC DNA]</scope>
    <source>
        <strain evidence="1 2">HJ51</strain>
        <plasmid evidence="1 2">unnamed2</plasmid>
    </source>
</reference>
<dbReference type="Proteomes" id="UP000264605">
    <property type="component" value="Plasmid unnamed2"/>
</dbReference>
<geneLocation type="plasmid" evidence="1 2">
    <name>unnamed2</name>
</geneLocation>
<evidence type="ECO:0000313" key="2">
    <source>
        <dbReference type="Proteomes" id="UP000264605"/>
    </source>
</evidence>
<proteinExistence type="predicted"/>
<evidence type="ECO:0008006" key="3">
    <source>
        <dbReference type="Google" id="ProtNLM"/>
    </source>
</evidence>
<dbReference type="GeneID" id="99507861"/>
<accession>A0AAD0S414</accession>